<dbReference type="CDD" id="cd02314">
    <property type="entry name" value="VcASADH1_like_N"/>
    <property type="match status" value="1"/>
</dbReference>
<keyword evidence="4" id="KW-0560">Oxidoreductase</keyword>
<dbReference type="PANTHER" id="PTHR46278:SF4">
    <property type="entry name" value="ASPARTATE-SEMIALDEHYDE DEHYDROGENASE"/>
    <property type="match status" value="1"/>
</dbReference>
<proteinExistence type="inferred from homology"/>
<gene>
    <name evidence="4" type="primary">asd</name>
    <name evidence="4" type="ORF">PRHACTZTBTEA_022</name>
</gene>
<accession>A0ABP1CD33</accession>
<keyword evidence="5" id="KW-1185">Reference proteome</keyword>
<name>A0ABP1CD33_9GAMM</name>
<reference evidence="4" key="1">
    <citation type="submission" date="2024-04" db="EMBL/GenBank/DDBJ databases">
        <authorList>
            <person name="Manzano-Marin A."/>
            <person name="Manzano-Marin A."/>
            <person name="Alejandro Manzano Marin A."/>
        </authorList>
    </citation>
    <scope>NUCLEOTIDE SEQUENCE [LARGE SCALE GENOMIC DNA]</scope>
    <source>
        <strain evidence="4">TABTEA</strain>
    </source>
</reference>
<evidence type="ECO:0000313" key="5">
    <source>
        <dbReference type="Proteomes" id="UP001497533"/>
    </source>
</evidence>
<dbReference type="EMBL" id="OZ034688">
    <property type="protein sequence ID" value="CAL1328961.1"/>
    <property type="molecule type" value="Genomic_DNA"/>
</dbReference>
<protein>
    <recommendedName>
        <fullName evidence="2">Aspartate-semialdehyde dehydrogenase</fullName>
        <ecNumber evidence="2">1.2.1.11</ecNumber>
    </recommendedName>
</protein>
<dbReference type="SMART" id="SM00859">
    <property type="entry name" value="Semialdhyde_dh"/>
    <property type="match status" value="1"/>
</dbReference>
<dbReference type="InterPro" id="IPR000534">
    <property type="entry name" value="Semialdehyde_DH_NAD-bd"/>
</dbReference>
<dbReference type="Gene3D" id="3.40.50.720">
    <property type="entry name" value="NAD(P)-binding Rossmann-like Domain"/>
    <property type="match status" value="1"/>
</dbReference>
<evidence type="ECO:0000256" key="2">
    <source>
        <dbReference type="NCBIfam" id="TIGR01745"/>
    </source>
</evidence>
<dbReference type="RefSeq" id="WP_341765022.1">
    <property type="nucleotide sequence ID" value="NZ_OZ034688.1"/>
</dbReference>
<sequence>MKNVGFIGWRGMIGSVLIQRMLEEGDFNTINSIFFSTSQCGQKVPFNNKYNNILQDAFNIDLLKELDIIISCQGAGYTSNIYYKLRKCGWDGYWIDSSSFLRMKNDAIIILDPINYNNIKNGLNNGIKTFIGANCVVSLMLMSLGGLFLNNLVEWVSVSTYQAASGAGSNYIRELLLQMGILYDQVSKELFNKPSIILDIEKKITNFMRCDKMLTDAFSVPLACSFIPWIDKETKNGQSFEEWKCQAEINKILLTNNNIIYVDGICVRIASLRCHGQAFTLKLKKNLSLKEIEHIIISNNSWVKLIPNNYKNTIYELTPTAVTGKLTVAIGRLRKLNIGSKYISAFSVGDQLLWGGAEPIRRMLKILLWF</sequence>
<feature type="domain" description="Semialdehyde dehydrogenase NAD-binding" evidence="3">
    <location>
        <begin position="3"/>
        <end position="122"/>
    </location>
</feature>
<dbReference type="GO" id="GO:0004073">
    <property type="term" value="F:aspartate-semialdehyde dehydrogenase activity"/>
    <property type="evidence" value="ECO:0007669"/>
    <property type="project" value="UniProtKB-EC"/>
</dbReference>
<dbReference type="SUPFAM" id="SSF55347">
    <property type="entry name" value="Glyceraldehyde-3-phosphate dehydrogenase-like, C-terminal domain"/>
    <property type="match status" value="1"/>
</dbReference>
<dbReference type="PANTHER" id="PTHR46278">
    <property type="entry name" value="DEHYDROGENASE, PUTATIVE-RELATED"/>
    <property type="match status" value="1"/>
</dbReference>
<dbReference type="InterPro" id="IPR012280">
    <property type="entry name" value="Semialdhyde_DH_dimer_dom"/>
</dbReference>
<dbReference type="InterPro" id="IPR011534">
    <property type="entry name" value="Asp_ADH_gamma-type"/>
</dbReference>
<evidence type="ECO:0000259" key="3">
    <source>
        <dbReference type="SMART" id="SM00859"/>
    </source>
</evidence>
<dbReference type="InterPro" id="IPR036291">
    <property type="entry name" value="NAD(P)-bd_dom_sf"/>
</dbReference>
<dbReference type="PIRSF" id="PIRSF000148">
    <property type="entry name" value="ASA_dh"/>
    <property type="match status" value="1"/>
</dbReference>
<dbReference type="Proteomes" id="UP001497533">
    <property type="component" value="Chromosome"/>
</dbReference>
<dbReference type="NCBIfam" id="NF005144">
    <property type="entry name" value="PRK06598.1"/>
    <property type="match status" value="1"/>
</dbReference>
<evidence type="ECO:0000256" key="1">
    <source>
        <dbReference type="ARBA" id="ARBA00010584"/>
    </source>
</evidence>
<organism evidence="4 5">
    <name type="scientific">Candidatus Providencia siddallii</name>
    <dbReference type="NCBI Taxonomy" id="1715285"/>
    <lineage>
        <taxon>Bacteria</taxon>
        <taxon>Pseudomonadati</taxon>
        <taxon>Pseudomonadota</taxon>
        <taxon>Gammaproteobacteria</taxon>
        <taxon>Enterobacterales</taxon>
        <taxon>Morganellaceae</taxon>
        <taxon>Providencia</taxon>
    </lineage>
</organism>
<dbReference type="EC" id="1.2.1.11" evidence="2"/>
<dbReference type="Pfam" id="PF02774">
    <property type="entry name" value="Semialdhyde_dhC"/>
    <property type="match status" value="1"/>
</dbReference>
<dbReference type="Gene3D" id="3.30.360.10">
    <property type="entry name" value="Dihydrodipicolinate Reductase, domain 2"/>
    <property type="match status" value="1"/>
</dbReference>
<dbReference type="SUPFAM" id="SSF51735">
    <property type="entry name" value="NAD(P)-binding Rossmann-fold domains"/>
    <property type="match status" value="1"/>
</dbReference>
<dbReference type="NCBIfam" id="TIGR01745">
    <property type="entry name" value="asd_gamma"/>
    <property type="match status" value="1"/>
</dbReference>
<comment type="similarity">
    <text evidence="1">Belongs to the aspartate-semialdehyde dehydrogenase family.</text>
</comment>
<evidence type="ECO:0000313" key="4">
    <source>
        <dbReference type="EMBL" id="CAL1328961.1"/>
    </source>
</evidence>
<dbReference type="Pfam" id="PF01118">
    <property type="entry name" value="Semialdhyde_dh"/>
    <property type="match status" value="1"/>
</dbReference>